<keyword evidence="6" id="KW-0808">Transferase</keyword>
<evidence type="ECO:0000256" key="4">
    <source>
        <dbReference type="ARBA" id="ARBA00023136"/>
    </source>
</evidence>
<gene>
    <name evidence="6" type="ORF">G3A44_14085</name>
</gene>
<evidence type="ECO:0000313" key="7">
    <source>
        <dbReference type="Proteomes" id="UP000484255"/>
    </source>
</evidence>
<proteinExistence type="predicted"/>
<evidence type="ECO:0000256" key="1">
    <source>
        <dbReference type="ARBA" id="ARBA00004127"/>
    </source>
</evidence>
<keyword evidence="3 5" id="KW-1133">Transmembrane helix</keyword>
<comment type="caution">
    <text evidence="6">The sequence shown here is derived from an EMBL/GenBank/DDBJ whole genome shotgun (WGS) entry which is preliminary data.</text>
</comment>
<keyword evidence="6" id="KW-0489">Methyltransferase</keyword>
<feature type="transmembrane region" description="Helical" evidence="5">
    <location>
        <begin position="63"/>
        <end position="83"/>
    </location>
</feature>
<dbReference type="GO" id="GO:0012505">
    <property type="term" value="C:endomembrane system"/>
    <property type="evidence" value="ECO:0007669"/>
    <property type="project" value="UniProtKB-SubCell"/>
</dbReference>
<dbReference type="InterPro" id="IPR007318">
    <property type="entry name" value="Phopholipid_MeTrfase"/>
</dbReference>
<dbReference type="PANTHER" id="PTHR43847:SF1">
    <property type="entry name" value="BLL3993 PROTEIN"/>
    <property type="match status" value="1"/>
</dbReference>
<name>A0A7C9PIX4_9BURK</name>
<evidence type="ECO:0000313" key="6">
    <source>
        <dbReference type="EMBL" id="NDY92314.1"/>
    </source>
</evidence>
<dbReference type="PANTHER" id="PTHR43847">
    <property type="entry name" value="BLL3993 PROTEIN"/>
    <property type="match status" value="1"/>
</dbReference>
<keyword evidence="4 5" id="KW-0472">Membrane</keyword>
<keyword evidence="7" id="KW-1185">Reference proteome</keyword>
<dbReference type="AlphaFoldDB" id="A0A7C9PIX4"/>
<accession>A0A7C9PIX4</accession>
<dbReference type="Gene3D" id="1.20.120.1630">
    <property type="match status" value="1"/>
</dbReference>
<reference evidence="6 7" key="1">
    <citation type="submission" date="2020-02" db="EMBL/GenBank/DDBJ databases">
        <title>Ideonella bacterium strain TBM-1.</title>
        <authorList>
            <person name="Chen W.-M."/>
        </authorList>
    </citation>
    <scope>NUCLEOTIDE SEQUENCE [LARGE SCALE GENOMIC DNA]</scope>
    <source>
        <strain evidence="6 7">TBM-1</strain>
    </source>
</reference>
<dbReference type="Pfam" id="PF04191">
    <property type="entry name" value="PEMT"/>
    <property type="match status" value="1"/>
</dbReference>
<evidence type="ECO:0000256" key="2">
    <source>
        <dbReference type="ARBA" id="ARBA00022692"/>
    </source>
</evidence>
<feature type="transmembrane region" description="Helical" evidence="5">
    <location>
        <begin position="39"/>
        <end position="57"/>
    </location>
</feature>
<comment type="subcellular location">
    <subcellularLocation>
        <location evidence="1">Endomembrane system</location>
        <topology evidence="1">Multi-pass membrane protein</topology>
    </subcellularLocation>
</comment>
<evidence type="ECO:0000256" key="3">
    <source>
        <dbReference type="ARBA" id="ARBA00022989"/>
    </source>
</evidence>
<protein>
    <submittedName>
        <fullName evidence="6">Isoprenylcysteine carboxylmethyltransferase family protein</fullName>
    </submittedName>
</protein>
<sequence>MAGAVDPCLRGLSPEGEGLADRAAPEAGPWRRRLSPPRLALGLGALALGLHASVWGGDPAWGQAPAAGLALLGLGLGLMVWALRRFGQAHTPSRPGQVPQLLLDEGPFALSRNPMYLGKALGLAGLGLALGVPALLGAAVAFMAAVQVLHIRPEEVLMRQRFGGWYTDYAARVRRWL</sequence>
<dbReference type="Proteomes" id="UP000484255">
    <property type="component" value="Unassembled WGS sequence"/>
</dbReference>
<organism evidence="6 7">
    <name type="scientific">Ideonella livida</name>
    <dbReference type="NCBI Taxonomy" id="2707176"/>
    <lineage>
        <taxon>Bacteria</taxon>
        <taxon>Pseudomonadati</taxon>
        <taxon>Pseudomonadota</taxon>
        <taxon>Betaproteobacteria</taxon>
        <taxon>Burkholderiales</taxon>
        <taxon>Sphaerotilaceae</taxon>
        <taxon>Ideonella</taxon>
    </lineage>
</organism>
<evidence type="ECO:0000256" key="5">
    <source>
        <dbReference type="SAM" id="Phobius"/>
    </source>
</evidence>
<keyword evidence="2 5" id="KW-0812">Transmembrane</keyword>
<dbReference type="InterPro" id="IPR052527">
    <property type="entry name" value="Metal_cation-efflux_comp"/>
</dbReference>
<dbReference type="RefSeq" id="WP_163458163.1">
    <property type="nucleotide sequence ID" value="NZ_JAAGOH010000016.1"/>
</dbReference>
<feature type="transmembrane region" description="Helical" evidence="5">
    <location>
        <begin position="120"/>
        <end position="149"/>
    </location>
</feature>
<dbReference type="GO" id="GO:0032259">
    <property type="term" value="P:methylation"/>
    <property type="evidence" value="ECO:0007669"/>
    <property type="project" value="UniProtKB-KW"/>
</dbReference>
<dbReference type="EMBL" id="JAAGOH010000016">
    <property type="protein sequence ID" value="NDY92314.1"/>
    <property type="molecule type" value="Genomic_DNA"/>
</dbReference>
<dbReference type="GO" id="GO:0008168">
    <property type="term" value="F:methyltransferase activity"/>
    <property type="evidence" value="ECO:0007669"/>
    <property type="project" value="UniProtKB-KW"/>
</dbReference>